<evidence type="ECO:0000256" key="4">
    <source>
        <dbReference type="ARBA" id="ARBA00023242"/>
    </source>
</evidence>
<dbReference type="GO" id="GO:0000978">
    <property type="term" value="F:RNA polymerase II cis-regulatory region sequence-specific DNA binding"/>
    <property type="evidence" value="ECO:0007669"/>
    <property type="project" value="TreeGrafter"/>
</dbReference>
<dbReference type="InterPro" id="IPR017970">
    <property type="entry name" value="Homeobox_CS"/>
</dbReference>
<feature type="domain" description="Homeobox" evidence="8">
    <location>
        <begin position="10"/>
        <end position="70"/>
    </location>
</feature>
<evidence type="ECO:0000256" key="7">
    <source>
        <dbReference type="SAM" id="MobiDB-lite"/>
    </source>
</evidence>
<dbReference type="EMBL" id="VYZN01000001">
    <property type="protein sequence ID" value="KAE9545190.1"/>
    <property type="molecule type" value="Genomic_DNA"/>
</dbReference>
<dbReference type="Gene3D" id="1.10.10.60">
    <property type="entry name" value="Homeodomain-like"/>
    <property type="match status" value="1"/>
</dbReference>
<dbReference type="GO" id="GO:0005634">
    <property type="term" value="C:nucleus"/>
    <property type="evidence" value="ECO:0007669"/>
    <property type="project" value="UniProtKB-SubCell"/>
</dbReference>
<name>A0A6G0U8V1_APHGL</name>
<feature type="compositionally biased region" description="Low complexity" evidence="7">
    <location>
        <begin position="499"/>
        <end position="550"/>
    </location>
</feature>
<dbReference type="InterPro" id="IPR001356">
    <property type="entry name" value="HD"/>
</dbReference>
<dbReference type="OrthoDB" id="6630392at2759"/>
<feature type="compositionally biased region" description="Basic and acidic residues" evidence="7">
    <location>
        <begin position="160"/>
        <end position="172"/>
    </location>
</feature>
<dbReference type="InterPro" id="IPR009057">
    <property type="entry name" value="Homeodomain-like_sf"/>
</dbReference>
<feature type="region of interest" description="Disordered" evidence="7">
    <location>
        <begin position="456"/>
        <end position="585"/>
    </location>
</feature>
<dbReference type="PROSITE" id="PS00027">
    <property type="entry name" value="HOMEOBOX_1"/>
    <property type="match status" value="1"/>
</dbReference>
<feature type="compositionally biased region" description="Polar residues" evidence="7">
    <location>
        <begin position="252"/>
        <end position="267"/>
    </location>
</feature>
<keyword evidence="2 5" id="KW-0238">DNA-binding</keyword>
<reference evidence="9 10" key="1">
    <citation type="submission" date="2019-08" db="EMBL/GenBank/DDBJ databases">
        <title>The genome of the soybean aphid Biotype 1, its phylome, world population structure and adaptation to the North American continent.</title>
        <authorList>
            <person name="Giordano R."/>
            <person name="Donthu R.K."/>
            <person name="Hernandez A.G."/>
            <person name="Wright C.L."/>
            <person name="Zimin A.V."/>
        </authorList>
    </citation>
    <scope>NUCLEOTIDE SEQUENCE [LARGE SCALE GENOMIC DNA]</scope>
    <source>
        <tissue evidence="9">Whole aphids</tissue>
    </source>
</reference>
<dbReference type="SUPFAM" id="SSF46689">
    <property type="entry name" value="Homeodomain-like"/>
    <property type="match status" value="1"/>
</dbReference>
<dbReference type="CDD" id="cd00086">
    <property type="entry name" value="homeodomain"/>
    <property type="match status" value="1"/>
</dbReference>
<dbReference type="PRINTS" id="PR00024">
    <property type="entry name" value="HOMEOBOX"/>
</dbReference>
<feature type="compositionally biased region" description="Low complexity" evidence="7">
    <location>
        <begin position="134"/>
        <end position="146"/>
    </location>
</feature>
<comment type="caution">
    <text evidence="9">The sequence shown here is derived from an EMBL/GenBank/DDBJ whole genome shotgun (WGS) entry which is preliminary data.</text>
</comment>
<evidence type="ECO:0000256" key="6">
    <source>
        <dbReference type="RuleBase" id="RU000682"/>
    </source>
</evidence>
<protein>
    <recommendedName>
        <fullName evidence="8">Homeobox domain-containing protein</fullName>
    </recommendedName>
</protein>
<feature type="compositionally biased region" description="Polar residues" evidence="7">
    <location>
        <begin position="282"/>
        <end position="293"/>
    </location>
</feature>
<feature type="compositionally biased region" description="Polar residues" evidence="7">
    <location>
        <begin position="575"/>
        <end position="585"/>
    </location>
</feature>
<accession>A0A6G0U8V1</accession>
<dbReference type="PROSITE" id="PS50071">
    <property type="entry name" value="HOMEOBOX_2"/>
    <property type="match status" value="1"/>
</dbReference>
<evidence type="ECO:0000256" key="2">
    <source>
        <dbReference type="ARBA" id="ARBA00023125"/>
    </source>
</evidence>
<dbReference type="Proteomes" id="UP000475862">
    <property type="component" value="Unassembled WGS sequence"/>
</dbReference>
<gene>
    <name evidence="9" type="ORF">AGLY_000733</name>
</gene>
<sequence>MENMKSYENGLPRRLRTAYTNTQLLELEKEFHFSKYLCRPRRIEIAASLDLTERQVKVWFQNRRMKHKRQTINKQGEDGDDKDSQSSGTTTGKHGKSSGGGGGGGDKQMDDKKSCQNCDLPPGIMMEHVTGRNSSGAGSSAGSVSSFDTKMEDDSQSNEDIMHMTVKREPSGKPEQAQTNKKSAAAMCPKDSMRLMPDISPEVGKSLKGGGTSVGSLTPSTPDTPSTALSSPLGTAAAMYQQQQHQQQQQQLDHSVSITPPTPSNGGPTAKSPYSRVAADSYRQQQYNKQNNFGGTGKDCYMSQYPPSTQSRWYMSPETSSPPSSSSSYKSKSGAAAAVQSPGRVQQQSGAGHCRQQYLQGAGAGYGPQQQYCNGYGNNGYQTAGAGDSSYQQQTGTVPPSAVGYHHRQAYHQQQQQTGVAGYVGGTAGGAGTGGDDYHHHHLSYAGTYQATSQGYASNSHHMGGVGVGVHHQQQHHQQDHHHSGSQLYNMDYHHQPHHQQQQQLQQQQHHQPPQHHQQQQQQQQQQQLRYNKSAAAAAASGVGCPVLRAGPGGGRRPPEPPWPPYRNWRPRSPTSSTRTARPWP</sequence>
<dbReference type="Pfam" id="PF00046">
    <property type="entry name" value="Homeodomain"/>
    <property type="match status" value="1"/>
</dbReference>
<dbReference type="FunFam" id="1.10.10.60:FF:000176">
    <property type="entry name" value="pancreas/duodenum homeobox protein 1"/>
    <property type="match status" value="1"/>
</dbReference>
<keyword evidence="3 5" id="KW-0371">Homeobox</keyword>
<evidence type="ECO:0000256" key="1">
    <source>
        <dbReference type="ARBA" id="ARBA00004123"/>
    </source>
</evidence>
<evidence type="ECO:0000313" key="9">
    <source>
        <dbReference type="EMBL" id="KAE9545190.1"/>
    </source>
</evidence>
<feature type="compositionally biased region" description="Low complexity" evidence="7">
    <location>
        <begin position="241"/>
        <end position="251"/>
    </location>
</feature>
<dbReference type="PANTHER" id="PTHR45664:SF2">
    <property type="entry name" value="HOMEOTIC PROTEIN PROBOSCIPEDIA"/>
    <property type="match status" value="1"/>
</dbReference>
<feature type="compositionally biased region" description="Polar residues" evidence="7">
    <location>
        <begin position="305"/>
        <end position="319"/>
    </location>
</feature>
<keyword evidence="4 5" id="KW-0539">Nucleus</keyword>
<comment type="subcellular location">
    <subcellularLocation>
        <location evidence="1 5 6">Nucleus</location>
    </subcellularLocation>
</comment>
<feature type="compositionally biased region" description="Low complexity" evidence="7">
    <location>
        <begin position="216"/>
        <end position="233"/>
    </location>
</feature>
<proteinExistence type="predicted"/>
<feature type="compositionally biased region" description="Low complexity" evidence="7">
    <location>
        <begin position="321"/>
        <end position="333"/>
    </location>
</feature>
<feature type="DNA-binding region" description="Homeobox" evidence="5">
    <location>
        <begin position="12"/>
        <end position="71"/>
    </location>
</feature>
<evidence type="ECO:0000256" key="3">
    <source>
        <dbReference type="ARBA" id="ARBA00023155"/>
    </source>
</evidence>
<dbReference type="GO" id="GO:0048513">
    <property type="term" value="P:animal organ development"/>
    <property type="evidence" value="ECO:0007669"/>
    <property type="project" value="UniProtKB-ARBA"/>
</dbReference>
<feature type="compositionally biased region" description="Gly residues" evidence="7">
    <location>
        <begin position="97"/>
        <end position="106"/>
    </location>
</feature>
<dbReference type="PANTHER" id="PTHR45664">
    <property type="entry name" value="PROTEIN ZERKNUELLT 1-RELATED"/>
    <property type="match status" value="1"/>
</dbReference>
<evidence type="ECO:0000256" key="5">
    <source>
        <dbReference type="PROSITE-ProRule" id="PRU00108"/>
    </source>
</evidence>
<dbReference type="GO" id="GO:0000981">
    <property type="term" value="F:DNA-binding transcription factor activity, RNA polymerase II-specific"/>
    <property type="evidence" value="ECO:0007669"/>
    <property type="project" value="InterPro"/>
</dbReference>
<dbReference type="InterPro" id="IPR020479">
    <property type="entry name" value="HD_metazoa"/>
</dbReference>
<dbReference type="AlphaFoldDB" id="A0A6G0U8V1"/>
<organism evidence="9 10">
    <name type="scientific">Aphis glycines</name>
    <name type="common">Soybean aphid</name>
    <dbReference type="NCBI Taxonomy" id="307491"/>
    <lineage>
        <taxon>Eukaryota</taxon>
        <taxon>Metazoa</taxon>
        <taxon>Ecdysozoa</taxon>
        <taxon>Arthropoda</taxon>
        <taxon>Hexapoda</taxon>
        <taxon>Insecta</taxon>
        <taxon>Pterygota</taxon>
        <taxon>Neoptera</taxon>
        <taxon>Paraneoptera</taxon>
        <taxon>Hemiptera</taxon>
        <taxon>Sternorrhyncha</taxon>
        <taxon>Aphidomorpha</taxon>
        <taxon>Aphidoidea</taxon>
        <taxon>Aphididae</taxon>
        <taxon>Aphidini</taxon>
        <taxon>Aphis</taxon>
        <taxon>Aphis</taxon>
    </lineage>
</organism>
<dbReference type="SMART" id="SM00389">
    <property type="entry name" value="HOX"/>
    <property type="match status" value="1"/>
</dbReference>
<keyword evidence="10" id="KW-1185">Reference proteome</keyword>
<evidence type="ECO:0000313" key="10">
    <source>
        <dbReference type="Proteomes" id="UP000475862"/>
    </source>
</evidence>
<feature type="region of interest" description="Disordered" evidence="7">
    <location>
        <begin position="66"/>
        <end position="352"/>
    </location>
</feature>
<evidence type="ECO:0000259" key="8">
    <source>
        <dbReference type="PROSITE" id="PS50071"/>
    </source>
</evidence>